<dbReference type="Proteomes" id="UP001229421">
    <property type="component" value="Unassembled WGS sequence"/>
</dbReference>
<dbReference type="AlphaFoldDB" id="A0AAD8JLE3"/>
<evidence type="ECO:0000313" key="1">
    <source>
        <dbReference type="EMBL" id="KAK1406655.1"/>
    </source>
</evidence>
<keyword evidence="2" id="KW-1185">Reference proteome</keyword>
<reference evidence="1" key="1">
    <citation type="journal article" date="2023" name="bioRxiv">
        <title>Improved chromosome-level genome assembly for marigold (Tagetes erecta).</title>
        <authorList>
            <person name="Jiang F."/>
            <person name="Yuan L."/>
            <person name="Wang S."/>
            <person name="Wang H."/>
            <person name="Xu D."/>
            <person name="Wang A."/>
            <person name="Fan W."/>
        </authorList>
    </citation>
    <scope>NUCLEOTIDE SEQUENCE</scope>
    <source>
        <strain evidence="1">WSJ</strain>
        <tissue evidence="1">Leaf</tissue>
    </source>
</reference>
<gene>
    <name evidence="1" type="ORF">QVD17_42153</name>
</gene>
<proteinExistence type="predicted"/>
<sequence length="100" mass="11279">MVEMVVRRIRMVVVENEGRVMVEVEYGNGYEQFNVWLIVGAGKCQEMVGSLRSLWFRKQHNHTHIITNSTSSSLSQSFSLVTSNPHKNTLSIDLPLSAAT</sequence>
<accession>A0AAD8JLE3</accession>
<dbReference type="EMBL" id="JAUHHV010000012">
    <property type="protein sequence ID" value="KAK1406655.1"/>
    <property type="molecule type" value="Genomic_DNA"/>
</dbReference>
<evidence type="ECO:0000313" key="2">
    <source>
        <dbReference type="Proteomes" id="UP001229421"/>
    </source>
</evidence>
<comment type="caution">
    <text evidence="1">The sequence shown here is derived from an EMBL/GenBank/DDBJ whole genome shotgun (WGS) entry which is preliminary data.</text>
</comment>
<organism evidence="1 2">
    <name type="scientific">Tagetes erecta</name>
    <name type="common">African marigold</name>
    <dbReference type="NCBI Taxonomy" id="13708"/>
    <lineage>
        <taxon>Eukaryota</taxon>
        <taxon>Viridiplantae</taxon>
        <taxon>Streptophyta</taxon>
        <taxon>Embryophyta</taxon>
        <taxon>Tracheophyta</taxon>
        <taxon>Spermatophyta</taxon>
        <taxon>Magnoliopsida</taxon>
        <taxon>eudicotyledons</taxon>
        <taxon>Gunneridae</taxon>
        <taxon>Pentapetalae</taxon>
        <taxon>asterids</taxon>
        <taxon>campanulids</taxon>
        <taxon>Asterales</taxon>
        <taxon>Asteraceae</taxon>
        <taxon>Asteroideae</taxon>
        <taxon>Heliantheae alliance</taxon>
        <taxon>Tageteae</taxon>
        <taxon>Tagetes</taxon>
    </lineage>
</organism>
<protein>
    <submittedName>
        <fullName evidence="1">Uncharacterized protein</fullName>
    </submittedName>
</protein>
<name>A0AAD8JLE3_TARER</name>